<dbReference type="EMBL" id="FNXT01001259">
    <property type="protein sequence ID" value="SZX76472.1"/>
    <property type="molecule type" value="Genomic_DNA"/>
</dbReference>
<feature type="domain" description="PAS" evidence="6">
    <location>
        <begin position="8"/>
        <end position="81"/>
    </location>
</feature>
<protein>
    <recommendedName>
        <fullName evidence="10">LOV domain-containing protein</fullName>
    </recommendedName>
</protein>
<dbReference type="GO" id="GO:0009881">
    <property type="term" value="F:photoreceptor activity"/>
    <property type="evidence" value="ECO:0007669"/>
    <property type="project" value="UniProtKB-KW"/>
</dbReference>
<dbReference type="PANTHER" id="PTHR47429:SF8">
    <property type="entry name" value="PHOTOTROPIN-1-LIKE"/>
    <property type="match status" value="1"/>
</dbReference>
<keyword evidence="1" id="KW-0675">Receptor</keyword>
<evidence type="ECO:0008006" key="10">
    <source>
        <dbReference type="Google" id="ProtNLM"/>
    </source>
</evidence>
<dbReference type="PROSITE" id="PS50112">
    <property type="entry name" value="PAS"/>
    <property type="match status" value="1"/>
</dbReference>
<keyword evidence="5" id="KW-0157">Chromophore</keyword>
<name>A0A383WGX9_TETOB</name>
<evidence type="ECO:0000256" key="3">
    <source>
        <dbReference type="ARBA" id="ARBA00022630"/>
    </source>
</evidence>
<evidence type="ECO:0000256" key="4">
    <source>
        <dbReference type="ARBA" id="ARBA00022643"/>
    </source>
</evidence>
<dbReference type="NCBIfam" id="TIGR00229">
    <property type="entry name" value="sensory_box"/>
    <property type="match status" value="1"/>
</dbReference>
<feature type="domain" description="PAC" evidence="7">
    <location>
        <begin position="82"/>
        <end position="136"/>
    </location>
</feature>
<accession>A0A383WGX9</accession>
<evidence type="ECO:0000256" key="1">
    <source>
        <dbReference type="ARBA" id="ARBA00022543"/>
    </source>
</evidence>
<dbReference type="Proteomes" id="UP000256970">
    <property type="component" value="Unassembled WGS sequence"/>
</dbReference>
<evidence type="ECO:0000313" key="8">
    <source>
        <dbReference type="EMBL" id="SZX76472.1"/>
    </source>
</evidence>
<organism evidence="8 9">
    <name type="scientific">Tetradesmus obliquus</name>
    <name type="common">Green alga</name>
    <name type="synonym">Acutodesmus obliquus</name>
    <dbReference type="NCBI Taxonomy" id="3088"/>
    <lineage>
        <taxon>Eukaryota</taxon>
        <taxon>Viridiplantae</taxon>
        <taxon>Chlorophyta</taxon>
        <taxon>core chlorophytes</taxon>
        <taxon>Chlorophyceae</taxon>
        <taxon>CS clade</taxon>
        <taxon>Sphaeropleales</taxon>
        <taxon>Scenedesmaceae</taxon>
        <taxon>Tetradesmus</taxon>
    </lineage>
</organism>
<reference evidence="8 9" key="1">
    <citation type="submission" date="2016-10" db="EMBL/GenBank/DDBJ databases">
        <authorList>
            <person name="Cai Z."/>
        </authorList>
    </citation>
    <scope>NUCLEOTIDE SEQUENCE [LARGE SCALE GENOMIC DNA]</scope>
</reference>
<evidence type="ECO:0000313" key="9">
    <source>
        <dbReference type="Proteomes" id="UP000256970"/>
    </source>
</evidence>
<sequence length="241" mass="26246">MAGHVPAAASQLTQVLAKLRHTFVVADATLPDCPLVYASESFYQMTGYGPDEVLGHNCRFLQGEGTDPKEVAKLRNAIRAGEPVSCRLLNYRKDGTPFWNLLTMTPIKTPDGKVSKFVGVQVDVTSKTEGKVDNSHMLVKYDARLRDNVASGVVQEVTDTVQQRQQQQQDTQEVTYTVQLRPPKRSAWKGCSAAAAAAAAGAVLALSEARQAVAGGPCWARVVLLGMYLAQEGHQQQRQHQ</sequence>
<gene>
    <name evidence="8" type="ORF">BQ4739_LOCUS16856</name>
</gene>
<dbReference type="InterPro" id="IPR000014">
    <property type="entry name" value="PAS"/>
</dbReference>
<dbReference type="CDD" id="cd00130">
    <property type="entry name" value="PAS"/>
    <property type="match status" value="1"/>
</dbReference>
<keyword evidence="1" id="KW-0600">Photoreceptor protein</keyword>
<dbReference type="PANTHER" id="PTHR47429">
    <property type="entry name" value="PROTEIN TWIN LOV 1"/>
    <property type="match status" value="1"/>
</dbReference>
<evidence type="ECO:0000256" key="2">
    <source>
        <dbReference type="ARBA" id="ARBA00022606"/>
    </source>
</evidence>
<keyword evidence="2" id="KW-0716">Sensory transduction</keyword>
<dbReference type="InterPro" id="IPR035965">
    <property type="entry name" value="PAS-like_dom_sf"/>
</dbReference>
<dbReference type="STRING" id="3088.A0A383WGX9"/>
<keyword evidence="4" id="KW-0288">FMN</keyword>
<dbReference type="InterPro" id="IPR001610">
    <property type="entry name" value="PAC"/>
</dbReference>
<dbReference type="GO" id="GO:0005634">
    <property type="term" value="C:nucleus"/>
    <property type="evidence" value="ECO:0007669"/>
    <property type="project" value="TreeGrafter"/>
</dbReference>
<dbReference type="SMART" id="SM00086">
    <property type="entry name" value="PAC"/>
    <property type="match status" value="1"/>
</dbReference>
<dbReference type="SUPFAM" id="SSF55785">
    <property type="entry name" value="PYP-like sensor domain (PAS domain)"/>
    <property type="match status" value="1"/>
</dbReference>
<dbReference type="AlphaFoldDB" id="A0A383WGX9"/>
<dbReference type="Pfam" id="PF13426">
    <property type="entry name" value="PAS_9"/>
    <property type="match status" value="1"/>
</dbReference>
<dbReference type="InterPro" id="IPR000700">
    <property type="entry name" value="PAS-assoc_C"/>
</dbReference>
<dbReference type="Gene3D" id="3.30.450.20">
    <property type="entry name" value="PAS domain"/>
    <property type="match status" value="1"/>
</dbReference>
<proteinExistence type="predicted"/>
<dbReference type="GO" id="GO:0009637">
    <property type="term" value="P:response to blue light"/>
    <property type="evidence" value="ECO:0007669"/>
    <property type="project" value="UniProtKB-ARBA"/>
</dbReference>
<keyword evidence="9" id="KW-1185">Reference proteome</keyword>
<dbReference type="PROSITE" id="PS50113">
    <property type="entry name" value="PAC"/>
    <property type="match status" value="1"/>
</dbReference>
<keyword evidence="3" id="KW-0285">Flavoprotein</keyword>
<evidence type="ECO:0000259" key="6">
    <source>
        <dbReference type="PROSITE" id="PS50112"/>
    </source>
</evidence>
<evidence type="ECO:0000256" key="5">
    <source>
        <dbReference type="ARBA" id="ARBA00022991"/>
    </source>
</evidence>
<evidence type="ECO:0000259" key="7">
    <source>
        <dbReference type="PROSITE" id="PS50113"/>
    </source>
</evidence>